<dbReference type="GO" id="GO:0003677">
    <property type="term" value="F:DNA binding"/>
    <property type="evidence" value="ECO:0007669"/>
    <property type="project" value="InterPro"/>
</dbReference>
<evidence type="ECO:0000256" key="1">
    <source>
        <dbReference type="ARBA" id="ARBA00006594"/>
    </source>
</evidence>
<keyword evidence="3" id="KW-0808">Transferase</keyword>
<name>A0A2M7QHH7_9BACT</name>
<dbReference type="Gene3D" id="3.40.50.150">
    <property type="entry name" value="Vaccinia Virus protein VP39"/>
    <property type="match status" value="2"/>
</dbReference>
<evidence type="ECO:0000256" key="3">
    <source>
        <dbReference type="ARBA" id="ARBA00022679"/>
    </source>
</evidence>
<dbReference type="Pfam" id="PF01555">
    <property type="entry name" value="N6_N4_Mtase"/>
    <property type="match status" value="1"/>
</dbReference>
<dbReference type="InterPro" id="IPR002052">
    <property type="entry name" value="DNA_methylase_N6_adenine_CS"/>
</dbReference>
<dbReference type="SUPFAM" id="SSF53335">
    <property type="entry name" value="S-adenosyl-L-methionine-dependent methyltransferases"/>
    <property type="match status" value="2"/>
</dbReference>
<proteinExistence type="inferred from homology"/>
<evidence type="ECO:0000313" key="6">
    <source>
        <dbReference type="Proteomes" id="UP000229401"/>
    </source>
</evidence>
<comment type="caution">
    <text evidence="5">The sequence shown here is derived from an EMBL/GenBank/DDBJ whole genome shotgun (WGS) entry which is preliminary data.</text>
</comment>
<evidence type="ECO:0000256" key="2">
    <source>
        <dbReference type="ARBA" id="ARBA00022603"/>
    </source>
</evidence>
<dbReference type="PROSITE" id="PS00092">
    <property type="entry name" value="N6_MTASE"/>
    <property type="match status" value="1"/>
</dbReference>
<dbReference type="InterPro" id="IPR002941">
    <property type="entry name" value="DNA_methylase_N4/N6"/>
</dbReference>
<accession>A0A2M7QHH7</accession>
<evidence type="ECO:0000313" key="5">
    <source>
        <dbReference type="EMBL" id="PIY71769.1"/>
    </source>
</evidence>
<dbReference type="Proteomes" id="UP000229401">
    <property type="component" value="Unassembled WGS sequence"/>
</dbReference>
<keyword evidence="2" id="KW-0489">Methyltransferase</keyword>
<reference evidence="6" key="1">
    <citation type="submission" date="2017-09" db="EMBL/GenBank/DDBJ databases">
        <title>Depth-based differentiation of microbial function through sediment-hosted aquifers and enrichment of novel symbionts in the deep terrestrial subsurface.</title>
        <authorList>
            <person name="Probst A.J."/>
            <person name="Ladd B."/>
            <person name="Jarett J.K."/>
            <person name="Geller-Mcgrath D.E."/>
            <person name="Sieber C.M.K."/>
            <person name="Emerson J.B."/>
            <person name="Anantharaman K."/>
            <person name="Thomas B.C."/>
            <person name="Malmstrom R."/>
            <person name="Stieglmeier M."/>
            <person name="Klingl A."/>
            <person name="Woyke T."/>
            <person name="Ryan C.M."/>
            <person name="Banfield J.F."/>
        </authorList>
    </citation>
    <scope>NUCLEOTIDE SEQUENCE [LARGE SCALE GENOMIC DNA]</scope>
</reference>
<dbReference type="InterPro" id="IPR029063">
    <property type="entry name" value="SAM-dependent_MTases_sf"/>
</dbReference>
<feature type="domain" description="DNA methylase N-4/N-6" evidence="4">
    <location>
        <begin position="41"/>
        <end position="89"/>
    </location>
</feature>
<comment type="similarity">
    <text evidence="1">Belongs to the N(4)/N(6)-methyltransferase family.</text>
</comment>
<sequence>MSDEFDTKIPKIHKPKINQLNRQIPPEAHTPMYNWHKFWSRKTWNVVAEFIKTYCPPNGVTFDPFAGSGVAAFEALKHGRRAIVCDILPVSTEIIRLTIKPVSLTRLQEAYKRVEEKVKNKIMSLYMTKCRKCGNEFPLTCAIWIQERSDKNSPIQRKCLEVRYSSCTRCGDRRDKNTPPNTTDLNLIKEIDKREIQGWYPKQKLYHTNGRPFMKKEKYESMDELFTKRNLQALAWLMEAIEQEKNRDLHDFLKIAFTSVVHLCSSLLAEGEPGYRPFSGVGWNQQSYWFTPRFMESNVWEKFESAIFGNQGLVNAKKESNKYFEHVRFASSYDEVIKGDADVFIYNGSCFELMGEMSQKYGEKGCVDYIFTDPPYDASIQYGELAYLWVTWLKKDDGYLEKIASDEVIRNERQDKDFTVYHSLLSRSFQDMYHVLKPEAYLTVTFHNPTFKVRNATIYAGVFAGFEFQKIHHQELARPSAKSLLQPFGSAQGDFYLRFYKPQIGEGVVKPTAIDEVRFEKIVVETAIRVIAERGEPTPYTIIINTIVPELARLGYFSELQTGLDVKTVLRSHLDKEFILMSAQIGGAEGKLWWLKDPSMVPHLESVPLTERVEQTVLRRLQQRAKVTFTEIWDAVSSEFPNSLTSDSMSIIDALKAYARQVSGGYWLIKPDFRPNEIEKEHTTIIAILAEIGKPHGFKIWVGNIEQSHEITALPGKSGELKQYLSFNNIKGLTNIQNPDTVEDIDLIWIKDKSIVALFEVESTT</sequence>
<organism evidence="5 6">
    <name type="scientific">Candidatus Roizmanbacteria bacterium CG_4_10_14_0_8_um_filter_33_9</name>
    <dbReference type="NCBI Taxonomy" id="1974826"/>
    <lineage>
        <taxon>Bacteria</taxon>
        <taxon>Candidatus Roizmaniibacteriota</taxon>
    </lineage>
</organism>
<dbReference type="AlphaFoldDB" id="A0A2M7QHH7"/>
<evidence type="ECO:0000259" key="4">
    <source>
        <dbReference type="Pfam" id="PF01555"/>
    </source>
</evidence>
<dbReference type="GO" id="GO:0008170">
    <property type="term" value="F:N-methyltransferase activity"/>
    <property type="evidence" value="ECO:0007669"/>
    <property type="project" value="InterPro"/>
</dbReference>
<gene>
    <name evidence="5" type="ORF">COY87_04430</name>
</gene>
<dbReference type="EMBL" id="PFLI01000148">
    <property type="protein sequence ID" value="PIY71769.1"/>
    <property type="molecule type" value="Genomic_DNA"/>
</dbReference>
<dbReference type="GO" id="GO:0032259">
    <property type="term" value="P:methylation"/>
    <property type="evidence" value="ECO:0007669"/>
    <property type="project" value="UniProtKB-KW"/>
</dbReference>
<feature type="non-terminal residue" evidence="5">
    <location>
        <position position="765"/>
    </location>
</feature>
<protein>
    <recommendedName>
        <fullName evidence="4">DNA methylase N-4/N-6 domain-containing protein</fullName>
    </recommendedName>
</protein>